<dbReference type="Gene3D" id="2.30.29.30">
    <property type="entry name" value="Pleckstrin-homology domain (PH domain)/Phosphotyrosine-binding domain (PTB)"/>
    <property type="match status" value="1"/>
</dbReference>
<dbReference type="SMART" id="SM00325">
    <property type="entry name" value="RhoGEF"/>
    <property type="match status" value="1"/>
</dbReference>
<dbReference type="PROSITE" id="PS50003">
    <property type="entry name" value="PH_DOMAIN"/>
    <property type="match status" value="1"/>
</dbReference>
<evidence type="ECO:0000313" key="6">
    <source>
        <dbReference type="Proteomes" id="UP000752171"/>
    </source>
</evidence>
<dbReference type="Proteomes" id="UP000752171">
    <property type="component" value="Unassembled WGS sequence"/>
</dbReference>
<protein>
    <submittedName>
        <fullName evidence="5">Pleckstrin homology domain-containing family G member 3</fullName>
    </submittedName>
</protein>
<keyword evidence="1" id="KW-0597">Phosphoprotein</keyword>
<feature type="region of interest" description="Disordered" evidence="2">
    <location>
        <begin position="667"/>
        <end position="802"/>
    </location>
</feature>
<feature type="region of interest" description="Disordered" evidence="2">
    <location>
        <begin position="881"/>
        <end position="902"/>
    </location>
</feature>
<feature type="region of interest" description="Disordered" evidence="2">
    <location>
        <begin position="46"/>
        <end position="141"/>
    </location>
</feature>
<feature type="compositionally biased region" description="Polar residues" evidence="2">
    <location>
        <begin position="550"/>
        <end position="561"/>
    </location>
</feature>
<feature type="region of interest" description="Disordered" evidence="2">
    <location>
        <begin position="592"/>
        <end position="633"/>
    </location>
</feature>
<dbReference type="Pfam" id="PF00621">
    <property type="entry name" value="RhoGEF"/>
    <property type="match status" value="1"/>
</dbReference>
<dbReference type="FunFam" id="1.20.900.10:FF:000019">
    <property type="entry name" value="Pleckstrin homology domain-containing family G member 1"/>
    <property type="match status" value="1"/>
</dbReference>
<dbReference type="SUPFAM" id="SSF50729">
    <property type="entry name" value="PH domain-like"/>
    <property type="match status" value="1"/>
</dbReference>
<dbReference type="InterPro" id="IPR043324">
    <property type="entry name" value="PH_PLEKHG1_G2_G3"/>
</dbReference>
<dbReference type="CDD" id="cd00160">
    <property type="entry name" value="RhoGEF"/>
    <property type="match status" value="1"/>
</dbReference>
<feature type="region of interest" description="Disordered" evidence="2">
    <location>
        <begin position="497"/>
        <end position="576"/>
    </location>
</feature>
<feature type="compositionally biased region" description="Pro residues" evidence="2">
    <location>
        <begin position="76"/>
        <end position="87"/>
    </location>
</feature>
<dbReference type="PROSITE" id="PS50010">
    <property type="entry name" value="DH_2"/>
    <property type="match status" value="1"/>
</dbReference>
<dbReference type="InterPro" id="IPR035899">
    <property type="entry name" value="DBL_dom_sf"/>
</dbReference>
<dbReference type="PANTHER" id="PTHR45924">
    <property type="entry name" value="FI17866P1"/>
    <property type="match status" value="1"/>
</dbReference>
<organism evidence="5 6">
    <name type="scientific">Astyanax mexicanus</name>
    <name type="common">Blind cave fish</name>
    <name type="synonym">Astyanax fasciatus mexicanus</name>
    <dbReference type="NCBI Taxonomy" id="7994"/>
    <lineage>
        <taxon>Eukaryota</taxon>
        <taxon>Metazoa</taxon>
        <taxon>Chordata</taxon>
        <taxon>Craniata</taxon>
        <taxon>Vertebrata</taxon>
        <taxon>Euteleostomi</taxon>
        <taxon>Actinopterygii</taxon>
        <taxon>Neopterygii</taxon>
        <taxon>Teleostei</taxon>
        <taxon>Ostariophysi</taxon>
        <taxon>Characiformes</taxon>
        <taxon>Characoidei</taxon>
        <taxon>Acestrorhamphidae</taxon>
        <taxon>Acestrorhamphinae</taxon>
        <taxon>Astyanax</taxon>
    </lineage>
</organism>
<feature type="region of interest" description="Disordered" evidence="2">
    <location>
        <begin position="1"/>
        <end position="33"/>
    </location>
</feature>
<feature type="domain" description="PH" evidence="3">
    <location>
        <begin position="363"/>
        <end position="461"/>
    </location>
</feature>
<feature type="compositionally biased region" description="Acidic residues" evidence="2">
    <location>
        <begin position="609"/>
        <end position="628"/>
    </location>
</feature>
<name>A0A8T2LGZ1_ASTMX</name>
<feature type="compositionally biased region" description="Polar residues" evidence="2">
    <location>
        <begin position="1081"/>
        <end position="1100"/>
    </location>
</feature>
<feature type="compositionally biased region" description="Basic and acidic residues" evidence="2">
    <location>
        <begin position="1"/>
        <end position="20"/>
    </location>
</feature>
<feature type="region of interest" description="Disordered" evidence="2">
    <location>
        <begin position="1080"/>
        <end position="1116"/>
    </location>
</feature>
<dbReference type="InterPro" id="IPR011993">
    <property type="entry name" value="PH-like_dom_sf"/>
</dbReference>
<comment type="caution">
    <text evidence="5">The sequence shown here is derived from an EMBL/GenBank/DDBJ whole genome shotgun (WGS) entry which is preliminary data.</text>
</comment>
<feature type="compositionally biased region" description="Polar residues" evidence="2">
    <location>
        <begin position="742"/>
        <end position="759"/>
    </location>
</feature>
<dbReference type="CDD" id="cd13243">
    <property type="entry name" value="PH_PLEKHG1_G2_G3"/>
    <property type="match status" value="1"/>
</dbReference>
<gene>
    <name evidence="5" type="primary">PLEKHG3</name>
    <name evidence="5" type="ORF">AMEX_G17104</name>
</gene>
<feature type="region of interest" description="Disordered" evidence="2">
    <location>
        <begin position="1218"/>
        <end position="1253"/>
    </location>
</feature>
<dbReference type="GO" id="GO:0005829">
    <property type="term" value="C:cytosol"/>
    <property type="evidence" value="ECO:0007669"/>
    <property type="project" value="UniProtKB-ARBA"/>
</dbReference>
<accession>A0A8T2LGZ1</accession>
<evidence type="ECO:0000256" key="1">
    <source>
        <dbReference type="ARBA" id="ARBA00022553"/>
    </source>
</evidence>
<dbReference type="InterPro" id="IPR055251">
    <property type="entry name" value="SOS1_NGEF_PH"/>
</dbReference>
<evidence type="ECO:0000256" key="2">
    <source>
        <dbReference type="SAM" id="MobiDB-lite"/>
    </source>
</evidence>
<proteinExistence type="predicted"/>
<feature type="compositionally biased region" description="Low complexity" evidence="2">
    <location>
        <begin position="123"/>
        <end position="133"/>
    </location>
</feature>
<dbReference type="GO" id="GO:0005085">
    <property type="term" value="F:guanyl-nucleotide exchange factor activity"/>
    <property type="evidence" value="ECO:0007669"/>
    <property type="project" value="InterPro"/>
</dbReference>
<reference evidence="5 6" key="1">
    <citation type="submission" date="2021-07" db="EMBL/GenBank/DDBJ databases">
        <authorList>
            <person name="Imarazene B."/>
            <person name="Zahm M."/>
            <person name="Klopp C."/>
            <person name="Cabau C."/>
            <person name="Beille S."/>
            <person name="Jouanno E."/>
            <person name="Castinel A."/>
            <person name="Lluch J."/>
            <person name="Gil L."/>
            <person name="Kuchtly C."/>
            <person name="Lopez Roques C."/>
            <person name="Donnadieu C."/>
            <person name="Parrinello H."/>
            <person name="Journot L."/>
            <person name="Du K."/>
            <person name="Schartl M."/>
            <person name="Retaux S."/>
            <person name="Guiguen Y."/>
        </authorList>
    </citation>
    <scope>NUCLEOTIDE SEQUENCE [LARGE SCALE GENOMIC DNA]</scope>
    <source>
        <strain evidence="5">Pach_M1</strain>
        <tissue evidence="5">Testis</tissue>
    </source>
</reference>
<dbReference type="GO" id="GO:2000114">
    <property type="term" value="P:regulation of establishment of cell polarity"/>
    <property type="evidence" value="ECO:0007669"/>
    <property type="project" value="TreeGrafter"/>
</dbReference>
<dbReference type="SMART" id="SM00233">
    <property type="entry name" value="PH"/>
    <property type="match status" value="1"/>
</dbReference>
<sequence>MPEESCHRCHHQDSMGEESSRLSTDSSLSSHDPALADYCSLLGVEHSEDERPVSTVSTLSSSSSGEGHSSPFGGPFVPPSRPSPPAGPDIDLELSPPEEPAALLKPESRRPRPRQELCEEQSNNNNTAAGATARTPSQISDLPSPVAAEAMAPNPQLTYVDRVVMEIIETERMYVRDLCSIVEDYLAYIIDARDLPIKPEQVCSLFGNIEVIYEFNSELLQSLELCDSDPVAIACCFVDKSEYFNIYTQYCTNYPNSVATLTECMRNKTLAKFFRDRQASLERSLPLGAYLLKPVQRILKYHLLLQEIAKHFDPEEDGYDVVEEAIDTMTGVAWYINDMKRKHEHAVRQQEIQSLLINWKGPDLTTYGELVLEGTFHVQRAKNERTLFLFDKMLLITKKRGEHYVYKTHITCSTLMLIESAKDLLRFSVTHYKHPKQPHTVQAKTVEEKKLWAHHIKRLILENHHAVIPQTAKNAILDMNSPGPAKYRYSPERLKKPMSAYKEDFPAGGRKGRRRSEPMKQTVRTTRGSLKHAESEGTLLGDSSRHLLQPASSVSTLNSTTDEPETEGPALEDRRSEWLQLRTNSLDRLSTPTLQSCRLEMPFEREKEVEVEEEQGGSGEEEEEEEEEVLVKDEQVADFASSVLAAISCWHYRAKALLFTRVPTDVEEASQDNGEETERSQTPSEDQAEASALYEKDPCGDQGTLSSSPSRGGQEESRGRQPPSHPETMSQHGDGEREETNAESSVDSVSPIRNESQLDLTEEDVEDPEVVEDDDEEEEEEEEEEEDEENTSQNEPASLLPTSVLNKASDIAERFISSLSRRGSLVVDDFYSQGCDSESKTGSRRSSLLSLNADMLEKEIITQELSEKCLSEPLTINSIADTDGHPVQIPDQRPPQKQDTLSKKDRMLIHKIKQYYEHAEHQDASFSIRRRESLSYIPAGLVRNLSRQLNCLPDDKSLLPADVQRKASSASSRPASWEVFDLPGVSRKEEKETDINTVNTVNTVRSKDEEVRSSIESKDECFRPSAEMISVWNDMELDVFENAVSKTNQDGHCELASPNQKKLKKSGECTEALLILEDSDNSMAEQEQVPSTLSLDGNYSDSKDHELKMSPNSPHKLQERRRVIHAPLPKIISLRSGSDEDLILQDMEKMKNKVFQLARQYSQRIKNSRPVVRPRARVQDYQFTRKNLPSVIEDKSPEPERGGAHNFILSHASCEPIDLRASSPSSSSSSVGSPRVQSPSRGPALGPQSPVYTESFHWPDVRELRSKYSRHGGQPLPISRSCSVPERMLEAAHGHSQSQSHSQSQRSCSCSTPVYGSVVENTTQTKATSSSCCRECQEPAEPKSAAKLCKATSLDHMLGSLHLKQHQNLSEPQRDFYISGEATMPDDNKIIVVERIIPEERCTEGNSLTGEENKEEMDENQLKWDADFDLPAGMGIEMGGITCDSRRLQAWMDSSRTYPVRSHRKSENRRHSLVRNLREKFQNLSSYT</sequence>
<feature type="compositionally biased region" description="Low complexity" evidence="2">
    <location>
        <begin position="53"/>
        <end position="75"/>
    </location>
</feature>
<evidence type="ECO:0000259" key="3">
    <source>
        <dbReference type="PROSITE" id="PS50003"/>
    </source>
</evidence>
<feature type="compositionally biased region" description="Low complexity" evidence="2">
    <location>
        <begin position="21"/>
        <end position="30"/>
    </location>
</feature>
<dbReference type="InterPro" id="IPR000219">
    <property type="entry name" value="DH_dom"/>
</dbReference>
<feature type="domain" description="DH" evidence="4">
    <location>
        <begin position="159"/>
        <end position="339"/>
    </location>
</feature>
<feature type="compositionally biased region" description="Basic and acidic residues" evidence="2">
    <location>
        <begin position="106"/>
        <end position="117"/>
    </location>
</feature>
<dbReference type="InterPro" id="IPR001849">
    <property type="entry name" value="PH_domain"/>
</dbReference>
<dbReference type="OrthoDB" id="1594986at2759"/>
<feature type="compositionally biased region" description="Acidic residues" evidence="2">
    <location>
        <begin position="760"/>
        <end position="790"/>
    </location>
</feature>
<dbReference type="EMBL" id="JAICCE010000014">
    <property type="protein sequence ID" value="KAG9268161.1"/>
    <property type="molecule type" value="Genomic_DNA"/>
</dbReference>
<feature type="compositionally biased region" description="Polar residues" evidence="2">
    <location>
        <begin position="791"/>
        <end position="802"/>
    </location>
</feature>
<dbReference type="GO" id="GO:0031267">
    <property type="term" value="F:small GTPase binding"/>
    <property type="evidence" value="ECO:0007669"/>
    <property type="project" value="TreeGrafter"/>
</dbReference>
<evidence type="ECO:0000313" key="5">
    <source>
        <dbReference type="EMBL" id="KAG9268161.1"/>
    </source>
</evidence>
<dbReference type="SUPFAM" id="SSF48065">
    <property type="entry name" value="DBL homology domain (DH-domain)"/>
    <property type="match status" value="1"/>
</dbReference>
<dbReference type="Gene3D" id="1.20.900.10">
    <property type="entry name" value="Dbl homology (DH) domain"/>
    <property type="match status" value="1"/>
</dbReference>
<dbReference type="Pfam" id="PF22697">
    <property type="entry name" value="SOS1_NGEF_PH"/>
    <property type="match status" value="1"/>
</dbReference>
<evidence type="ECO:0000259" key="4">
    <source>
        <dbReference type="PROSITE" id="PS50010"/>
    </source>
</evidence>
<dbReference type="PANTHER" id="PTHR45924:SF4">
    <property type="entry name" value="PLECKSTRIN HOMOLOGY DOMAIN-CONTAINING FAMILY G MEMBER 3"/>
    <property type="match status" value="1"/>
</dbReference>
<feature type="compositionally biased region" description="Low complexity" evidence="2">
    <location>
        <begin position="1222"/>
        <end position="1241"/>
    </location>
</feature>